<dbReference type="AlphaFoldDB" id="A0A2G0Q1E8"/>
<gene>
    <name evidence="1" type="ORF">Xhom_03914</name>
</gene>
<name>A0A2G0Q1E8_XENHO</name>
<comment type="caution">
    <text evidence="1">The sequence shown here is derived from an EMBL/GenBank/DDBJ whole genome shotgun (WGS) entry which is preliminary data.</text>
</comment>
<evidence type="ECO:0000313" key="2">
    <source>
        <dbReference type="Proteomes" id="UP000225433"/>
    </source>
</evidence>
<dbReference type="EMBL" id="NJAI01000007">
    <property type="protein sequence ID" value="PHM53031.1"/>
    <property type="molecule type" value="Genomic_DNA"/>
</dbReference>
<dbReference type="Proteomes" id="UP000225433">
    <property type="component" value="Unassembled WGS sequence"/>
</dbReference>
<proteinExistence type="predicted"/>
<protein>
    <submittedName>
        <fullName evidence="1">Uncharacterized protein</fullName>
    </submittedName>
</protein>
<evidence type="ECO:0000313" key="1">
    <source>
        <dbReference type="EMBL" id="PHM53031.1"/>
    </source>
</evidence>
<accession>A0A2G0Q1E8</accession>
<sequence>MSSVTDIVSIANNTPYTMSVINGENSNQIFSIGSAQA</sequence>
<reference evidence="1 2" key="1">
    <citation type="journal article" date="2017" name="Nat. Microbiol.">
        <title>Natural product diversity associated with the nematode symbionts Photorhabdus and Xenorhabdus.</title>
        <authorList>
            <person name="Tobias N.J."/>
            <person name="Wolff H."/>
            <person name="Djahanschiri B."/>
            <person name="Grundmann F."/>
            <person name="Kronenwerth M."/>
            <person name="Shi Y.M."/>
            <person name="Simonyi S."/>
            <person name="Grun P."/>
            <person name="Shapiro-Ilan D."/>
            <person name="Pidot S.J."/>
            <person name="Stinear T.P."/>
            <person name="Ebersberger I."/>
            <person name="Bode H.B."/>
        </authorList>
    </citation>
    <scope>NUCLEOTIDE SEQUENCE [LARGE SCALE GENOMIC DNA]</scope>
    <source>
        <strain evidence="1 2">DSM 17903</strain>
    </source>
</reference>
<organism evidence="1 2">
    <name type="scientific">Xenorhabdus hominickii</name>
    <dbReference type="NCBI Taxonomy" id="351679"/>
    <lineage>
        <taxon>Bacteria</taxon>
        <taxon>Pseudomonadati</taxon>
        <taxon>Pseudomonadota</taxon>
        <taxon>Gammaproteobacteria</taxon>
        <taxon>Enterobacterales</taxon>
        <taxon>Morganellaceae</taxon>
        <taxon>Xenorhabdus</taxon>
    </lineage>
</organism>